<evidence type="ECO:0000259" key="2">
    <source>
        <dbReference type="PROSITE" id="PS50164"/>
    </source>
</evidence>
<feature type="domain" description="GIY-YIG" evidence="2">
    <location>
        <begin position="1"/>
        <end position="78"/>
    </location>
</feature>
<keyword evidence="4" id="KW-1185">Reference proteome</keyword>
<dbReference type="PANTHER" id="PTHR34477">
    <property type="entry name" value="UPF0213 PROTEIN YHBQ"/>
    <property type="match status" value="1"/>
</dbReference>
<name>A0A8J3G6Y2_9BACT</name>
<dbReference type="PANTHER" id="PTHR34477:SF1">
    <property type="entry name" value="UPF0213 PROTEIN YHBQ"/>
    <property type="match status" value="1"/>
</dbReference>
<dbReference type="EMBL" id="BMYF01000022">
    <property type="protein sequence ID" value="GHB48834.1"/>
    <property type="molecule type" value="Genomic_DNA"/>
</dbReference>
<dbReference type="InterPro" id="IPR000305">
    <property type="entry name" value="GIY-YIG_endonuc"/>
</dbReference>
<dbReference type="PROSITE" id="PS50164">
    <property type="entry name" value="GIY_YIG"/>
    <property type="match status" value="1"/>
</dbReference>
<dbReference type="AlphaFoldDB" id="A0A8J3G6Y2"/>
<evidence type="ECO:0000313" key="4">
    <source>
        <dbReference type="Proteomes" id="UP000642809"/>
    </source>
</evidence>
<reference evidence="3" key="1">
    <citation type="journal article" date="2014" name="Int. J. Syst. Evol. Microbiol.">
        <title>Complete genome sequence of Corynebacterium casei LMG S-19264T (=DSM 44701T), isolated from a smear-ripened cheese.</title>
        <authorList>
            <consortium name="US DOE Joint Genome Institute (JGI-PGF)"/>
            <person name="Walter F."/>
            <person name="Albersmeier A."/>
            <person name="Kalinowski J."/>
            <person name="Ruckert C."/>
        </authorList>
    </citation>
    <scope>NUCLEOTIDE SEQUENCE</scope>
    <source>
        <strain evidence="3">KCTC 23224</strain>
    </source>
</reference>
<organism evidence="3 4">
    <name type="scientific">Mongoliitalea lutea</name>
    <dbReference type="NCBI Taxonomy" id="849756"/>
    <lineage>
        <taxon>Bacteria</taxon>
        <taxon>Pseudomonadati</taxon>
        <taxon>Bacteroidota</taxon>
        <taxon>Cytophagia</taxon>
        <taxon>Cytophagales</taxon>
        <taxon>Cyclobacteriaceae</taxon>
        <taxon>Mongoliitalea</taxon>
    </lineage>
</organism>
<dbReference type="SUPFAM" id="SSF82771">
    <property type="entry name" value="GIY-YIG endonuclease"/>
    <property type="match status" value="1"/>
</dbReference>
<dbReference type="CDD" id="cd10449">
    <property type="entry name" value="GIY-YIG_SLX1_like"/>
    <property type="match status" value="1"/>
</dbReference>
<evidence type="ECO:0000256" key="1">
    <source>
        <dbReference type="ARBA" id="ARBA00007435"/>
    </source>
</evidence>
<proteinExistence type="inferred from homology"/>
<dbReference type="InterPro" id="IPR035901">
    <property type="entry name" value="GIY-YIG_endonuc_sf"/>
</dbReference>
<dbReference type="Proteomes" id="UP000642809">
    <property type="component" value="Unassembled WGS sequence"/>
</dbReference>
<gene>
    <name evidence="3" type="ORF">GCM10008106_32100</name>
</gene>
<accession>A0A8J3G6Y2</accession>
<dbReference type="RefSeq" id="WP_189585059.1">
    <property type="nucleotide sequence ID" value="NZ_BMYF01000022.1"/>
</dbReference>
<sequence length="95" mass="11433">MKYFVYILYSPTLDKFYIGYTENIVSRLDQHNKHIFKGSYTDKAEDWEIFFLVECESEHQAIAVEKHIKKNKSRVYLANIKLHPEISLKLLEMYK</sequence>
<dbReference type="Pfam" id="PF01541">
    <property type="entry name" value="GIY-YIG"/>
    <property type="match status" value="1"/>
</dbReference>
<dbReference type="InterPro" id="IPR050190">
    <property type="entry name" value="UPF0213_domain"/>
</dbReference>
<comment type="similarity">
    <text evidence="1">Belongs to the UPF0213 family.</text>
</comment>
<dbReference type="Gene3D" id="3.40.1440.10">
    <property type="entry name" value="GIY-YIG endonuclease"/>
    <property type="match status" value="1"/>
</dbReference>
<protein>
    <recommendedName>
        <fullName evidence="2">GIY-YIG domain-containing protein</fullName>
    </recommendedName>
</protein>
<comment type="caution">
    <text evidence="3">The sequence shown here is derived from an EMBL/GenBank/DDBJ whole genome shotgun (WGS) entry which is preliminary data.</text>
</comment>
<evidence type="ECO:0000313" key="3">
    <source>
        <dbReference type="EMBL" id="GHB48834.1"/>
    </source>
</evidence>
<reference evidence="3" key="2">
    <citation type="submission" date="2020-09" db="EMBL/GenBank/DDBJ databases">
        <authorList>
            <person name="Sun Q."/>
            <person name="Kim S."/>
        </authorList>
    </citation>
    <scope>NUCLEOTIDE SEQUENCE</scope>
    <source>
        <strain evidence="3">KCTC 23224</strain>
    </source>
</reference>